<dbReference type="EMBL" id="MU004195">
    <property type="protein sequence ID" value="KAF2491358.1"/>
    <property type="molecule type" value="Genomic_DNA"/>
</dbReference>
<keyword evidence="2" id="KW-1185">Reference proteome</keyword>
<dbReference type="Proteomes" id="UP000799750">
    <property type="component" value="Unassembled WGS sequence"/>
</dbReference>
<evidence type="ECO:0000313" key="1">
    <source>
        <dbReference type="EMBL" id="KAF2491358.1"/>
    </source>
</evidence>
<dbReference type="InterPro" id="IPR024242">
    <property type="entry name" value="NCE101"/>
</dbReference>
<feature type="non-terminal residue" evidence="1">
    <location>
        <position position="1"/>
    </location>
</feature>
<dbReference type="OrthoDB" id="2155101at2759"/>
<dbReference type="GO" id="GO:0009306">
    <property type="term" value="P:protein secretion"/>
    <property type="evidence" value="ECO:0007669"/>
    <property type="project" value="InterPro"/>
</dbReference>
<accession>A0A6A6QG25</accession>
<protein>
    <submittedName>
        <fullName evidence="1">Uncharacterized protein</fullName>
    </submittedName>
</protein>
<reference evidence="1" key="1">
    <citation type="journal article" date="2020" name="Stud. Mycol.">
        <title>101 Dothideomycetes genomes: a test case for predicting lifestyles and emergence of pathogens.</title>
        <authorList>
            <person name="Haridas S."/>
            <person name="Albert R."/>
            <person name="Binder M."/>
            <person name="Bloem J."/>
            <person name="Labutti K."/>
            <person name="Salamov A."/>
            <person name="Andreopoulos B."/>
            <person name="Baker S."/>
            <person name="Barry K."/>
            <person name="Bills G."/>
            <person name="Bluhm B."/>
            <person name="Cannon C."/>
            <person name="Castanera R."/>
            <person name="Culley D."/>
            <person name="Daum C."/>
            <person name="Ezra D."/>
            <person name="Gonzalez J."/>
            <person name="Henrissat B."/>
            <person name="Kuo A."/>
            <person name="Liang C."/>
            <person name="Lipzen A."/>
            <person name="Lutzoni F."/>
            <person name="Magnuson J."/>
            <person name="Mondo S."/>
            <person name="Nolan M."/>
            <person name="Ohm R."/>
            <person name="Pangilinan J."/>
            <person name="Park H.-J."/>
            <person name="Ramirez L."/>
            <person name="Alfaro M."/>
            <person name="Sun H."/>
            <person name="Tritt A."/>
            <person name="Yoshinaga Y."/>
            <person name="Zwiers L.-H."/>
            <person name="Turgeon B."/>
            <person name="Goodwin S."/>
            <person name="Spatafora J."/>
            <person name="Crous P."/>
            <person name="Grigoriev I."/>
        </authorList>
    </citation>
    <scope>NUCLEOTIDE SEQUENCE</scope>
    <source>
        <strain evidence="1">CBS 269.34</strain>
    </source>
</reference>
<proteinExistence type="predicted"/>
<dbReference type="Pfam" id="PF11654">
    <property type="entry name" value="NCE101"/>
    <property type="match status" value="1"/>
</dbReference>
<evidence type="ECO:0000313" key="2">
    <source>
        <dbReference type="Proteomes" id="UP000799750"/>
    </source>
</evidence>
<feature type="non-terminal residue" evidence="1">
    <location>
        <position position="53"/>
    </location>
</feature>
<name>A0A6A6QG25_9PEZI</name>
<dbReference type="AlphaFoldDB" id="A0A6A6QG25"/>
<sequence length="53" mass="5817">RRLDPVFALVIGAGAAAARISREEKEKGRNTAQTVDVLRRRVGLAWEKIGGEK</sequence>
<gene>
    <name evidence="1" type="ORF">BU16DRAFT_446510</name>
</gene>
<organism evidence="1 2">
    <name type="scientific">Lophium mytilinum</name>
    <dbReference type="NCBI Taxonomy" id="390894"/>
    <lineage>
        <taxon>Eukaryota</taxon>
        <taxon>Fungi</taxon>
        <taxon>Dikarya</taxon>
        <taxon>Ascomycota</taxon>
        <taxon>Pezizomycotina</taxon>
        <taxon>Dothideomycetes</taxon>
        <taxon>Pleosporomycetidae</taxon>
        <taxon>Mytilinidiales</taxon>
        <taxon>Mytilinidiaceae</taxon>
        <taxon>Lophium</taxon>
    </lineage>
</organism>